<evidence type="ECO:0000313" key="1">
    <source>
        <dbReference type="EMBL" id="CUM98862.1"/>
    </source>
</evidence>
<dbReference type="AlphaFoldDB" id="A0A173T7R8"/>
<evidence type="ECO:0000313" key="2">
    <source>
        <dbReference type="Proteomes" id="UP000095649"/>
    </source>
</evidence>
<sequence>MEYTFQIILKFFQKLYSKMPFWIPISKGGLISIKQKERFDEKPKQEHTEPKHHRKAVIKGITVYESFRSEGSELWDCLLQSMGKH</sequence>
<dbReference type="Proteomes" id="UP000095649">
    <property type="component" value="Unassembled WGS sequence"/>
</dbReference>
<dbReference type="EMBL" id="CYXN01000009">
    <property type="protein sequence ID" value="CUM98862.1"/>
    <property type="molecule type" value="Genomic_DNA"/>
</dbReference>
<reference evidence="1 2" key="1">
    <citation type="submission" date="2015-09" db="EMBL/GenBank/DDBJ databases">
        <authorList>
            <consortium name="Pathogen Informatics"/>
        </authorList>
    </citation>
    <scope>NUCLEOTIDE SEQUENCE [LARGE SCALE GENOMIC DNA]</scope>
    <source>
        <strain evidence="1 2">2789STDY5834970</strain>
    </source>
</reference>
<name>A0A173T7R8_9FIRM</name>
<protein>
    <submittedName>
        <fullName evidence="1">Uncharacterized protein</fullName>
    </submittedName>
</protein>
<accession>A0A173T7R8</accession>
<organism evidence="1 2">
    <name type="scientific">Faecalibacterium prausnitzii</name>
    <dbReference type="NCBI Taxonomy" id="853"/>
    <lineage>
        <taxon>Bacteria</taxon>
        <taxon>Bacillati</taxon>
        <taxon>Bacillota</taxon>
        <taxon>Clostridia</taxon>
        <taxon>Eubacteriales</taxon>
        <taxon>Oscillospiraceae</taxon>
        <taxon>Faecalibacterium</taxon>
    </lineage>
</organism>
<proteinExistence type="predicted"/>
<gene>
    <name evidence="1" type="ORF">ERS852582_01429</name>
</gene>